<accession>A0ABW3TC09</accession>
<dbReference type="EMBL" id="JBHTKR010000002">
    <property type="protein sequence ID" value="MFD1194087.1"/>
    <property type="molecule type" value="Genomic_DNA"/>
</dbReference>
<dbReference type="Proteomes" id="UP001597151">
    <property type="component" value="Unassembled WGS sequence"/>
</dbReference>
<keyword evidence="3" id="KW-1185">Reference proteome</keyword>
<keyword evidence="1" id="KW-0812">Transmembrane</keyword>
<name>A0ABW3TC09_9RHOB</name>
<organism evidence="2 3">
    <name type="scientific">Seohaeicola saemankumensis</name>
    <dbReference type="NCBI Taxonomy" id="481181"/>
    <lineage>
        <taxon>Bacteria</taxon>
        <taxon>Pseudomonadati</taxon>
        <taxon>Pseudomonadota</taxon>
        <taxon>Alphaproteobacteria</taxon>
        <taxon>Rhodobacterales</taxon>
        <taxon>Roseobacteraceae</taxon>
        <taxon>Seohaeicola</taxon>
    </lineage>
</organism>
<protein>
    <submittedName>
        <fullName evidence="2">Uncharacterized protein</fullName>
    </submittedName>
</protein>
<gene>
    <name evidence="2" type="ORF">ACFQ3C_05350</name>
</gene>
<comment type="caution">
    <text evidence="2">The sequence shown here is derived from an EMBL/GenBank/DDBJ whole genome shotgun (WGS) entry which is preliminary data.</text>
</comment>
<feature type="transmembrane region" description="Helical" evidence="1">
    <location>
        <begin position="151"/>
        <end position="171"/>
    </location>
</feature>
<proteinExistence type="predicted"/>
<dbReference type="RefSeq" id="WP_380789452.1">
    <property type="nucleotide sequence ID" value="NZ_JBHTKR010000002.1"/>
</dbReference>
<keyword evidence="1" id="KW-0472">Membrane</keyword>
<reference evidence="3" key="1">
    <citation type="journal article" date="2019" name="Int. J. Syst. Evol. Microbiol.">
        <title>The Global Catalogue of Microorganisms (GCM) 10K type strain sequencing project: providing services to taxonomists for standard genome sequencing and annotation.</title>
        <authorList>
            <consortium name="The Broad Institute Genomics Platform"/>
            <consortium name="The Broad Institute Genome Sequencing Center for Infectious Disease"/>
            <person name="Wu L."/>
            <person name="Ma J."/>
        </authorList>
    </citation>
    <scope>NUCLEOTIDE SEQUENCE [LARGE SCALE GENOMIC DNA]</scope>
    <source>
        <strain evidence="3">CCUG 55328</strain>
    </source>
</reference>
<evidence type="ECO:0000313" key="3">
    <source>
        <dbReference type="Proteomes" id="UP001597151"/>
    </source>
</evidence>
<evidence type="ECO:0000256" key="1">
    <source>
        <dbReference type="SAM" id="Phobius"/>
    </source>
</evidence>
<sequence length="196" mass="21075">MKKHRRHAHRVKPALIKSPLTYVVADGAVICEDASGNTLWRIEMAAVHHAHWTASRAGQSLTRILRLDDGTQARAIRQHLYRRALLGGPDDMAFRACITDVLRALMAAQPGLDVQSGPSAVTSVGLRVLGVVLLAGACAAPFLALATGQDLMAFVNWAIPVTLIGLLGLALMRTYAAGRRMATRTPAELIAELEQV</sequence>
<evidence type="ECO:0000313" key="2">
    <source>
        <dbReference type="EMBL" id="MFD1194087.1"/>
    </source>
</evidence>
<feature type="transmembrane region" description="Helical" evidence="1">
    <location>
        <begin position="124"/>
        <end position="145"/>
    </location>
</feature>
<keyword evidence="1" id="KW-1133">Transmembrane helix</keyword>